<dbReference type="OrthoDB" id="9805576at2"/>
<evidence type="ECO:0000256" key="6">
    <source>
        <dbReference type="ARBA" id="ARBA00022840"/>
    </source>
</evidence>
<comment type="similarity">
    <text evidence="2">Belongs to the FGGY kinase family.</text>
</comment>
<dbReference type="GO" id="GO:0004856">
    <property type="term" value="F:D-xylulokinase activity"/>
    <property type="evidence" value="ECO:0007669"/>
    <property type="project" value="TreeGrafter"/>
</dbReference>
<organism evidence="11">
    <name type="scientific">Trichodesmium erythraeum (strain IMS101)</name>
    <dbReference type="NCBI Taxonomy" id="203124"/>
    <lineage>
        <taxon>Bacteria</taxon>
        <taxon>Bacillati</taxon>
        <taxon>Cyanobacteriota</taxon>
        <taxon>Cyanophyceae</taxon>
        <taxon>Oscillatoriophycideae</taxon>
        <taxon>Oscillatoriales</taxon>
        <taxon>Microcoleaceae</taxon>
        <taxon>Trichodesmium</taxon>
    </lineage>
</organism>
<evidence type="ECO:0000256" key="8">
    <source>
        <dbReference type="ARBA" id="ARBA00066370"/>
    </source>
</evidence>
<dbReference type="CDD" id="cd07783">
    <property type="entry name" value="ASKHA_NBD_FGGY_SePSK_AtXK1-like"/>
    <property type="match status" value="1"/>
</dbReference>
<dbReference type="HOGENOM" id="CLU_009281_0_0_3"/>
<dbReference type="InterPro" id="IPR018484">
    <property type="entry name" value="FGGY_N"/>
</dbReference>
<dbReference type="GO" id="GO:0005524">
    <property type="term" value="F:ATP binding"/>
    <property type="evidence" value="ECO:0007669"/>
    <property type="project" value="UniProtKB-KW"/>
</dbReference>
<dbReference type="SUPFAM" id="SSF53067">
    <property type="entry name" value="Actin-like ATPase domain"/>
    <property type="match status" value="2"/>
</dbReference>
<dbReference type="EC" id="2.7.1.47" evidence="8"/>
<accession>Q117G9</accession>
<dbReference type="STRING" id="203124.Tery_0974"/>
<dbReference type="eggNOG" id="COG1070">
    <property type="taxonomic scope" value="Bacteria"/>
</dbReference>
<dbReference type="PIRSF" id="PIRSF000538">
    <property type="entry name" value="GlpK"/>
    <property type="match status" value="1"/>
</dbReference>
<sequence length="433" mass="47447">MNLYLGIDFGTSGARAVVIDSNFRVKAQTKYIWETEENKLPHVWQKALFNLISNIPQEIRRKIRAIAIDGTSATVLLCNSDGKPVTETLLYNDSRGVTMMNKLKSIAPSNHSVISVTSSFAKLLWLTENTSTLNQNQTYYFLHQADWLGFLLHGKLGVSDYNNVLKLGYDVNDLCYPDWLNNFVNSEVGKNIQLPEVVKPGATVDSVTTEIVNNFGLSPECVVCGGTTDSIAAFIASGANSPGEAVTSLGSTLVLKLLSHTRVDNSKYGIYSHRFGNLWLVGGASNTGGAVLRHFFTEAELESLSRQIDPNIESRLDYYPLLEKGDRFPINDPELLPKLAPRPENSILFLHGLLEGIAKIELRGYELLQALSADTLTKVYTAGGGAKNSTFTTIRGRYLGVPTIKAVYTDAAYGSAILATHQFISDQTNLTGL</sequence>
<reference evidence="11" key="1">
    <citation type="submission" date="2006-06" db="EMBL/GenBank/DDBJ databases">
        <title>Complete sequence of Trichodesmium erythraeum IMS101.</title>
        <authorList>
            <consortium name="US DOE Joint Genome Institute"/>
            <person name="Copeland A."/>
            <person name="Lucas S."/>
            <person name="Lapidus A."/>
            <person name="Barry K."/>
            <person name="Detter J.C."/>
            <person name="Glavina del Rio T."/>
            <person name="Hammon N."/>
            <person name="Israni S."/>
            <person name="Dalin E."/>
            <person name="Tice H."/>
            <person name="Pitluck S."/>
            <person name="Kiss H."/>
            <person name="Munk A.C."/>
            <person name="Brettin T."/>
            <person name="Bruce D."/>
            <person name="Han C."/>
            <person name="Tapia R."/>
            <person name="Gilna P."/>
            <person name="Schmutz J."/>
            <person name="Larimer F."/>
            <person name="Land M."/>
            <person name="Hauser L."/>
            <person name="Kyrpides N."/>
            <person name="Kim E."/>
            <person name="Richardson P."/>
        </authorList>
    </citation>
    <scope>NUCLEOTIDE SEQUENCE [LARGE SCALE GENOMIC DNA]</scope>
    <source>
        <strain evidence="11">IMS101</strain>
    </source>
</reference>
<dbReference type="FunFam" id="3.30.420.40:FF:000180">
    <property type="entry name" value="D-ribulose kinase isoform X1"/>
    <property type="match status" value="1"/>
</dbReference>
<dbReference type="InterPro" id="IPR000577">
    <property type="entry name" value="Carb_kinase_FGGY"/>
</dbReference>
<evidence type="ECO:0000313" key="11">
    <source>
        <dbReference type="EMBL" id="ABG50355.1"/>
    </source>
</evidence>
<dbReference type="KEGG" id="ter:Tery_0974"/>
<dbReference type="Pfam" id="PF00370">
    <property type="entry name" value="FGGY_N"/>
    <property type="match status" value="1"/>
</dbReference>
<gene>
    <name evidence="11" type="ordered locus">Tery_0974</name>
</gene>
<proteinExistence type="inferred from homology"/>
<dbReference type="AlphaFoldDB" id="Q117G9"/>
<feature type="domain" description="Carbohydrate kinase FGGY N-terminal" evidence="10">
    <location>
        <begin position="3"/>
        <end position="235"/>
    </location>
</feature>
<evidence type="ECO:0000256" key="3">
    <source>
        <dbReference type="ARBA" id="ARBA00022679"/>
    </source>
</evidence>
<dbReference type="EMBL" id="CP000393">
    <property type="protein sequence ID" value="ABG50355.1"/>
    <property type="molecule type" value="Genomic_DNA"/>
</dbReference>
<evidence type="ECO:0000256" key="1">
    <source>
        <dbReference type="ARBA" id="ARBA00001968"/>
    </source>
</evidence>
<comment type="catalytic activity">
    <reaction evidence="7">
        <text>D-ribulose + ATP = D-ribulose 5-phosphate + ADP + H(+)</text>
        <dbReference type="Rhea" id="RHEA:17601"/>
        <dbReference type="ChEBI" id="CHEBI:15378"/>
        <dbReference type="ChEBI" id="CHEBI:17173"/>
        <dbReference type="ChEBI" id="CHEBI:30616"/>
        <dbReference type="ChEBI" id="CHEBI:58121"/>
        <dbReference type="ChEBI" id="CHEBI:456216"/>
        <dbReference type="EC" id="2.7.1.47"/>
    </reaction>
</comment>
<evidence type="ECO:0000256" key="9">
    <source>
        <dbReference type="ARBA" id="ARBA00072590"/>
    </source>
</evidence>
<comment type="cofactor">
    <cofactor evidence="1">
        <name>a divalent metal cation</name>
        <dbReference type="ChEBI" id="CHEBI:60240"/>
    </cofactor>
</comment>
<keyword evidence="4" id="KW-0547">Nucleotide-binding</keyword>
<dbReference type="GO" id="GO:0019150">
    <property type="term" value="F:D-ribulokinase activity"/>
    <property type="evidence" value="ECO:0007669"/>
    <property type="project" value="UniProtKB-EC"/>
</dbReference>
<dbReference type="Gene3D" id="3.30.420.40">
    <property type="match status" value="2"/>
</dbReference>
<keyword evidence="6" id="KW-0067">ATP-binding</keyword>
<name>Q117G9_TRIEI</name>
<evidence type="ECO:0000259" key="10">
    <source>
        <dbReference type="Pfam" id="PF00370"/>
    </source>
</evidence>
<dbReference type="GO" id="GO:0005829">
    <property type="term" value="C:cytosol"/>
    <property type="evidence" value="ECO:0007669"/>
    <property type="project" value="TreeGrafter"/>
</dbReference>
<evidence type="ECO:0000256" key="4">
    <source>
        <dbReference type="ARBA" id="ARBA00022741"/>
    </source>
</evidence>
<dbReference type="PANTHER" id="PTHR10196:SF80">
    <property type="entry name" value="D-RIBULOSE KINASE"/>
    <property type="match status" value="1"/>
</dbReference>
<keyword evidence="3" id="KW-0808">Transferase</keyword>
<keyword evidence="5 11" id="KW-0418">Kinase</keyword>
<dbReference type="PANTHER" id="PTHR10196">
    <property type="entry name" value="SUGAR KINASE"/>
    <property type="match status" value="1"/>
</dbReference>
<evidence type="ECO:0000256" key="5">
    <source>
        <dbReference type="ARBA" id="ARBA00022777"/>
    </source>
</evidence>
<dbReference type="RefSeq" id="WP_011610743.1">
    <property type="nucleotide sequence ID" value="NC_008312.1"/>
</dbReference>
<protein>
    <recommendedName>
        <fullName evidence="9">D-ribulose kinase</fullName>
        <ecNumber evidence="8">2.7.1.47</ecNumber>
    </recommendedName>
</protein>
<evidence type="ECO:0000256" key="7">
    <source>
        <dbReference type="ARBA" id="ARBA00051146"/>
    </source>
</evidence>
<dbReference type="GO" id="GO:0005997">
    <property type="term" value="P:xylulose metabolic process"/>
    <property type="evidence" value="ECO:0007669"/>
    <property type="project" value="TreeGrafter"/>
</dbReference>
<evidence type="ECO:0000256" key="2">
    <source>
        <dbReference type="ARBA" id="ARBA00009156"/>
    </source>
</evidence>
<dbReference type="InterPro" id="IPR043129">
    <property type="entry name" value="ATPase_NBD"/>
</dbReference>